<dbReference type="InterPro" id="IPR050397">
    <property type="entry name" value="Env_Response_Regulators"/>
</dbReference>
<dbReference type="SMART" id="SM00100">
    <property type="entry name" value="cNMP"/>
    <property type="match status" value="1"/>
</dbReference>
<dbReference type="InterPro" id="IPR000595">
    <property type="entry name" value="cNMP-bd_dom"/>
</dbReference>
<proteinExistence type="predicted"/>
<reference evidence="2 3" key="1">
    <citation type="submission" date="2019-06" db="EMBL/GenBank/DDBJ databases">
        <title>Paenimaribius caenipelagi gen. nov., sp. nov., isolated from a tidal flat.</title>
        <authorList>
            <person name="Yoon J.-H."/>
        </authorList>
    </citation>
    <scope>NUCLEOTIDE SEQUENCE [LARGE SCALE GENOMIC DNA]</scope>
    <source>
        <strain evidence="2 3">JBTF-M29</strain>
    </source>
</reference>
<dbReference type="Gene3D" id="2.60.120.10">
    <property type="entry name" value="Jelly Rolls"/>
    <property type="match status" value="1"/>
</dbReference>
<keyword evidence="3" id="KW-1185">Reference proteome</keyword>
<organism evidence="2 3">
    <name type="scientific">Palleronia caenipelagi</name>
    <dbReference type="NCBI Taxonomy" id="2489174"/>
    <lineage>
        <taxon>Bacteria</taxon>
        <taxon>Pseudomonadati</taxon>
        <taxon>Pseudomonadota</taxon>
        <taxon>Alphaproteobacteria</taxon>
        <taxon>Rhodobacterales</taxon>
        <taxon>Roseobacteraceae</taxon>
        <taxon>Palleronia</taxon>
    </lineage>
</organism>
<dbReference type="InterPro" id="IPR018490">
    <property type="entry name" value="cNMP-bd_dom_sf"/>
</dbReference>
<evidence type="ECO:0000313" key="2">
    <source>
        <dbReference type="EMBL" id="TRD14803.1"/>
    </source>
</evidence>
<dbReference type="OrthoDB" id="571714at2"/>
<dbReference type="GO" id="GO:0005829">
    <property type="term" value="C:cytosol"/>
    <property type="evidence" value="ECO:0007669"/>
    <property type="project" value="TreeGrafter"/>
</dbReference>
<protein>
    <submittedName>
        <fullName evidence="2">Crp/Fnr family transcriptional regulator</fullName>
    </submittedName>
</protein>
<dbReference type="GO" id="GO:0003700">
    <property type="term" value="F:DNA-binding transcription factor activity"/>
    <property type="evidence" value="ECO:0007669"/>
    <property type="project" value="TreeGrafter"/>
</dbReference>
<dbReference type="CDD" id="cd00038">
    <property type="entry name" value="CAP_ED"/>
    <property type="match status" value="1"/>
</dbReference>
<comment type="caution">
    <text evidence="2">The sequence shown here is derived from an EMBL/GenBank/DDBJ whole genome shotgun (WGS) entry which is preliminary data.</text>
</comment>
<dbReference type="PANTHER" id="PTHR24567:SF74">
    <property type="entry name" value="HTH-TYPE TRANSCRIPTIONAL REGULATOR ARCR"/>
    <property type="match status" value="1"/>
</dbReference>
<dbReference type="EMBL" id="VFSV01000063">
    <property type="protein sequence ID" value="TRD14803.1"/>
    <property type="molecule type" value="Genomic_DNA"/>
</dbReference>
<sequence>MISIMSAWIHLFDGAPTREFPKGTALFRAADPVRSMYLLRSGMIALERPMADGTSLTLHLASAGSAVAEASLFADRYHCDAVARVDSEVAVLPKPVFLRDLERQPRAALSLIETHAREVQAQRARVEVLRMRRVADRLDAWITLHGEPAQGDWSTVAHQIGVSPAALYRERAKRR</sequence>
<name>A0A547PL27_9RHOB</name>
<dbReference type="Pfam" id="PF00027">
    <property type="entry name" value="cNMP_binding"/>
    <property type="match status" value="1"/>
</dbReference>
<dbReference type="InterPro" id="IPR014710">
    <property type="entry name" value="RmlC-like_jellyroll"/>
</dbReference>
<dbReference type="AlphaFoldDB" id="A0A547PL27"/>
<dbReference type="PROSITE" id="PS50042">
    <property type="entry name" value="CNMP_BINDING_3"/>
    <property type="match status" value="1"/>
</dbReference>
<evidence type="ECO:0000313" key="3">
    <source>
        <dbReference type="Proteomes" id="UP000318590"/>
    </source>
</evidence>
<dbReference type="Proteomes" id="UP000318590">
    <property type="component" value="Unassembled WGS sequence"/>
</dbReference>
<feature type="domain" description="Cyclic nucleotide-binding" evidence="1">
    <location>
        <begin position="11"/>
        <end position="118"/>
    </location>
</feature>
<dbReference type="PANTHER" id="PTHR24567">
    <property type="entry name" value="CRP FAMILY TRANSCRIPTIONAL REGULATORY PROTEIN"/>
    <property type="match status" value="1"/>
</dbReference>
<accession>A0A547PL27</accession>
<dbReference type="SUPFAM" id="SSF51206">
    <property type="entry name" value="cAMP-binding domain-like"/>
    <property type="match status" value="1"/>
</dbReference>
<gene>
    <name evidence="2" type="ORF">FEV53_18300</name>
</gene>
<evidence type="ECO:0000259" key="1">
    <source>
        <dbReference type="PROSITE" id="PS50042"/>
    </source>
</evidence>